<dbReference type="NCBIfam" id="TIGR04056">
    <property type="entry name" value="OMP_RagA_SusC"/>
    <property type="match status" value="1"/>
</dbReference>
<proteinExistence type="inferred from homology"/>
<evidence type="ECO:0000256" key="5">
    <source>
        <dbReference type="ARBA" id="ARBA00023136"/>
    </source>
</evidence>
<protein>
    <submittedName>
        <fullName evidence="10">SusC/RagA family TonB-linked outer membrane protein</fullName>
    </submittedName>
</protein>
<keyword evidence="4 7" id="KW-0812">Transmembrane</keyword>
<evidence type="ECO:0000256" key="3">
    <source>
        <dbReference type="ARBA" id="ARBA00022452"/>
    </source>
</evidence>
<dbReference type="OrthoDB" id="9768177at2"/>
<dbReference type="InterPro" id="IPR037066">
    <property type="entry name" value="Plug_dom_sf"/>
</dbReference>
<evidence type="ECO:0000259" key="9">
    <source>
        <dbReference type="Pfam" id="PF07715"/>
    </source>
</evidence>
<keyword evidence="11" id="KW-1185">Reference proteome</keyword>
<dbReference type="SUPFAM" id="SSF49464">
    <property type="entry name" value="Carboxypeptidase regulatory domain-like"/>
    <property type="match status" value="1"/>
</dbReference>
<dbReference type="InterPro" id="IPR023996">
    <property type="entry name" value="TonB-dep_OMP_SusC/RagA"/>
</dbReference>
<dbReference type="InterPro" id="IPR012910">
    <property type="entry name" value="Plug_dom"/>
</dbReference>
<feature type="region of interest" description="Disordered" evidence="8">
    <location>
        <begin position="20"/>
        <end position="50"/>
    </location>
</feature>
<dbReference type="SUPFAM" id="SSF56935">
    <property type="entry name" value="Porins"/>
    <property type="match status" value="1"/>
</dbReference>
<feature type="domain" description="TonB-dependent receptor plug" evidence="9">
    <location>
        <begin position="108"/>
        <end position="230"/>
    </location>
</feature>
<dbReference type="Pfam" id="PF13715">
    <property type="entry name" value="CarbopepD_reg_2"/>
    <property type="match status" value="1"/>
</dbReference>
<reference evidence="10 11" key="1">
    <citation type="submission" date="2019-01" db="EMBL/GenBank/DDBJ databases">
        <title>Cytophagaceae bacterium strain CAR-16.</title>
        <authorList>
            <person name="Chen W.-M."/>
        </authorList>
    </citation>
    <scope>NUCLEOTIDE SEQUENCE [LARGE SCALE GENOMIC DNA]</scope>
    <source>
        <strain evidence="10 11">CAR-16</strain>
    </source>
</reference>
<comment type="caution">
    <text evidence="10">The sequence shown here is derived from an EMBL/GenBank/DDBJ whole genome shotgun (WGS) entry which is preliminary data.</text>
</comment>
<dbReference type="InterPro" id="IPR039426">
    <property type="entry name" value="TonB-dep_rcpt-like"/>
</dbReference>
<dbReference type="InterPro" id="IPR023997">
    <property type="entry name" value="TonB-dep_OMP_SusC/RagA_CS"/>
</dbReference>
<evidence type="ECO:0000313" key="10">
    <source>
        <dbReference type="EMBL" id="RXK46583.1"/>
    </source>
</evidence>
<keyword evidence="2 7" id="KW-0813">Transport</keyword>
<evidence type="ECO:0000256" key="2">
    <source>
        <dbReference type="ARBA" id="ARBA00022448"/>
    </source>
</evidence>
<organism evidence="10 11">
    <name type="scientific">Aquirufa rosea</name>
    <dbReference type="NCBI Taxonomy" id="2509241"/>
    <lineage>
        <taxon>Bacteria</taxon>
        <taxon>Pseudomonadati</taxon>
        <taxon>Bacteroidota</taxon>
        <taxon>Cytophagia</taxon>
        <taxon>Cytophagales</taxon>
        <taxon>Flectobacillaceae</taxon>
        <taxon>Aquirufa</taxon>
    </lineage>
</organism>
<comment type="similarity">
    <text evidence="7">Belongs to the TonB-dependent receptor family.</text>
</comment>
<keyword evidence="6 7" id="KW-0998">Cell outer membrane</keyword>
<gene>
    <name evidence="10" type="ORF">ESB04_12220</name>
</gene>
<dbReference type="AlphaFoldDB" id="A0A4Q1BX50"/>
<evidence type="ECO:0000256" key="4">
    <source>
        <dbReference type="ARBA" id="ARBA00022692"/>
    </source>
</evidence>
<dbReference type="Pfam" id="PF07715">
    <property type="entry name" value="Plug"/>
    <property type="match status" value="1"/>
</dbReference>
<dbReference type="InterPro" id="IPR008969">
    <property type="entry name" value="CarboxyPept-like_regulatory"/>
</dbReference>
<dbReference type="InterPro" id="IPR036942">
    <property type="entry name" value="Beta-barrel_TonB_sf"/>
</dbReference>
<evidence type="ECO:0000256" key="8">
    <source>
        <dbReference type="SAM" id="MobiDB-lite"/>
    </source>
</evidence>
<dbReference type="PROSITE" id="PS52016">
    <property type="entry name" value="TONB_DEPENDENT_REC_3"/>
    <property type="match status" value="1"/>
</dbReference>
<dbReference type="Proteomes" id="UP000289455">
    <property type="component" value="Unassembled WGS sequence"/>
</dbReference>
<dbReference type="Gene3D" id="2.170.130.10">
    <property type="entry name" value="TonB-dependent receptor, plug domain"/>
    <property type="match status" value="1"/>
</dbReference>
<evidence type="ECO:0000256" key="1">
    <source>
        <dbReference type="ARBA" id="ARBA00004571"/>
    </source>
</evidence>
<sequence>MLLVSPVLWAQTTIVTGKISSKQDGSGIPGANVSIKGTSRGTSSNESGNYSIEVSGPNTVLVFSSVGFEPTEVRVGTQKKLDISLNPGTSMLNEVVVTALGIRREEKSLGYSVAKVDGKEMNRVAQENVLNAMAGKMAGVTISSTGGTGSSVSMVIRGANSLSSDNQPLFVIDGVPIANTLNNISQVGNDNRADFGNSISGLNPEDIENVSVLKGPSAAALYGSRAGNGVVLITTKSGAKSRKLTVNITSNTVFDNPYKYLKWQTKFGPGQFSAIPASITGNPLSNAFGKLIQEEVGATYGAELDKGYSEVQWNSPLDANGKKIATPLISHKDNVAKFVQTGITTTNGISIANSNDQFNYRLSFSNMQNRGIIPNSDLFRNTLNLNTSIKVNKKLTLSNNLDISRSSSNNRPAGNRGTNPLEWAYNVSPHIDILELKNYWMPGQEGLQQRTQYNTVYNNPYFLAYEVNNGFVRDRLFGNIRLDYQISPEFSLMGRYALDTYTEQREMKIANSYTNDPRGAYGNINLGNFESNADFLATYKKDVSDFSLSFSIGGNARYQRGSNITNASKSGTGLIVPGAFNVQNIAPANLDYYSTWFQRAIYSGYGLANIGYKDMVFLDVTARNDWSSTLPAANRSYFYPSASLSVLLNEMFNMPNQVDLFKFRGGVAQVGNDANPYQLLGTLGNAGTWDGIPRLSTPSTLLISDLKPEIVTSYETGFDLSLYRNRLRFSGTYYQVENRNQILSTKLPPSSGYSLKNVNAGLLVSKGVELTMGFTPVKSSNWNWDVNLNWTRNRTRIVELSDDLPYYTLWQDAKGGAWTYVGEEIGDIYDAQIVTVKDKASPYYGYPILDKTGKWQSIDAINTRNKIGNFNPDFILGMQTSISYKRLSLNMSFDWRSGGQFVSQTYRYGEENGRSQLFLDKLINPNGLSGDALKNYLVANQERLIKITGNYFPLVGGPTPEYGPYGFKYGPYNFPHGGVFIPGVIATGYDTSGNPTGYIENLGNTGTTTLPFAGSTAWSFTRAFLYDADYVKLREISLGIDLPQQWLKKIGVQNANFSVYSRNIILWTKAKINIDPETAFQQEASVQGGGSQFKQGIERYNVTPWVIPVGFKLGLTF</sequence>
<evidence type="ECO:0000313" key="11">
    <source>
        <dbReference type="Proteomes" id="UP000289455"/>
    </source>
</evidence>
<comment type="subcellular location">
    <subcellularLocation>
        <location evidence="1 7">Cell outer membrane</location>
        <topology evidence="1 7">Multi-pass membrane protein</topology>
    </subcellularLocation>
</comment>
<keyword evidence="5 7" id="KW-0472">Membrane</keyword>
<dbReference type="Gene3D" id="2.60.40.1120">
    <property type="entry name" value="Carboxypeptidase-like, regulatory domain"/>
    <property type="match status" value="1"/>
</dbReference>
<dbReference type="NCBIfam" id="TIGR04057">
    <property type="entry name" value="SusC_RagA_signa"/>
    <property type="match status" value="1"/>
</dbReference>
<evidence type="ECO:0000256" key="6">
    <source>
        <dbReference type="ARBA" id="ARBA00023237"/>
    </source>
</evidence>
<dbReference type="Gene3D" id="2.40.170.20">
    <property type="entry name" value="TonB-dependent receptor, beta-barrel domain"/>
    <property type="match status" value="1"/>
</dbReference>
<dbReference type="GO" id="GO:0009279">
    <property type="term" value="C:cell outer membrane"/>
    <property type="evidence" value="ECO:0007669"/>
    <property type="project" value="UniProtKB-SubCell"/>
</dbReference>
<dbReference type="RefSeq" id="WP_129028039.1">
    <property type="nucleotide sequence ID" value="NZ_SDHY01000009.1"/>
</dbReference>
<accession>A0A4Q1BX50</accession>
<evidence type="ECO:0000256" key="7">
    <source>
        <dbReference type="PROSITE-ProRule" id="PRU01360"/>
    </source>
</evidence>
<name>A0A4Q1BX50_9BACT</name>
<keyword evidence="3 7" id="KW-1134">Transmembrane beta strand</keyword>
<feature type="compositionally biased region" description="Polar residues" evidence="8">
    <location>
        <begin position="35"/>
        <end position="50"/>
    </location>
</feature>
<dbReference type="EMBL" id="SDHY01000009">
    <property type="protein sequence ID" value="RXK46583.1"/>
    <property type="molecule type" value="Genomic_DNA"/>
</dbReference>